<reference evidence="2" key="2">
    <citation type="submission" date="2020-05" db="UniProtKB">
        <authorList>
            <consortium name="EnsemblMetazoa"/>
        </authorList>
    </citation>
    <scope>IDENTIFICATION</scope>
    <source>
        <strain evidence="2">IAEA</strain>
    </source>
</reference>
<evidence type="ECO:0000313" key="3">
    <source>
        <dbReference type="Proteomes" id="UP000092445"/>
    </source>
</evidence>
<accession>A0A1A9ZYR5</accession>
<feature type="compositionally biased region" description="Polar residues" evidence="1">
    <location>
        <begin position="65"/>
        <end position="76"/>
    </location>
</feature>
<feature type="region of interest" description="Disordered" evidence="1">
    <location>
        <begin position="1"/>
        <end position="76"/>
    </location>
</feature>
<proteinExistence type="predicted"/>
<protein>
    <submittedName>
        <fullName evidence="2">Uncharacterized protein</fullName>
    </submittedName>
</protein>
<dbReference type="Proteomes" id="UP000092445">
    <property type="component" value="Unassembled WGS sequence"/>
</dbReference>
<sequence length="105" mass="11744">MKHISEVSWQENSVHITTDEAVEAFEPRSSKSNNTQQESSSIGKINRGQANTHNMSRNNVDRPPSQATISLAGQPRTSQMVLPTSVVMFYGSTIERNNNQKKKKN</sequence>
<evidence type="ECO:0000313" key="2">
    <source>
        <dbReference type="EnsemblMetazoa" id="GPAI029161-PA"/>
    </source>
</evidence>
<organism evidence="2 3">
    <name type="scientific">Glossina pallidipes</name>
    <name type="common">Tsetse fly</name>
    <dbReference type="NCBI Taxonomy" id="7398"/>
    <lineage>
        <taxon>Eukaryota</taxon>
        <taxon>Metazoa</taxon>
        <taxon>Ecdysozoa</taxon>
        <taxon>Arthropoda</taxon>
        <taxon>Hexapoda</taxon>
        <taxon>Insecta</taxon>
        <taxon>Pterygota</taxon>
        <taxon>Neoptera</taxon>
        <taxon>Endopterygota</taxon>
        <taxon>Diptera</taxon>
        <taxon>Brachycera</taxon>
        <taxon>Muscomorpha</taxon>
        <taxon>Hippoboscoidea</taxon>
        <taxon>Glossinidae</taxon>
        <taxon>Glossina</taxon>
    </lineage>
</organism>
<keyword evidence="3" id="KW-1185">Reference proteome</keyword>
<evidence type="ECO:0000256" key="1">
    <source>
        <dbReference type="SAM" id="MobiDB-lite"/>
    </source>
</evidence>
<feature type="compositionally biased region" description="Polar residues" evidence="1">
    <location>
        <begin position="30"/>
        <end position="58"/>
    </location>
</feature>
<name>A0A1A9ZYR5_GLOPL</name>
<dbReference type="AlphaFoldDB" id="A0A1A9ZYR5"/>
<reference evidence="3" key="1">
    <citation type="submission" date="2014-03" db="EMBL/GenBank/DDBJ databases">
        <authorList>
            <person name="Aksoy S."/>
            <person name="Warren W."/>
            <person name="Wilson R.K."/>
        </authorList>
    </citation>
    <scope>NUCLEOTIDE SEQUENCE [LARGE SCALE GENOMIC DNA]</scope>
    <source>
        <strain evidence="3">IAEA</strain>
    </source>
</reference>
<feature type="compositionally biased region" description="Polar residues" evidence="1">
    <location>
        <begin position="7"/>
        <end position="16"/>
    </location>
</feature>
<dbReference type="VEuPathDB" id="VectorBase:GPAI029161"/>
<dbReference type="EnsemblMetazoa" id="GPAI029161-RA">
    <property type="protein sequence ID" value="GPAI029161-PA"/>
    <property type="gene ID" value="GPAI029161"/>
</dbReference>